<keyword evidence="2" id="KW-0645">Protease</keyword>
<evidence type="ECO:0000256" key="2">
    <source>
        <dbReference type="ARBA" id="ARBA00023049"/>
    </source>
</evidence>
<dbReference type="RefSeq" id="WP_222823263.1">
    <property type="nucleotide sequence ID" value="NZ_JAHWXP010000001.1"/>
</dbReference>
<keyword evidence="2" id="KW-0482">Metalloprotease</keyword>
<evidence type="ECO:0000313" key="8">
    <source>
        <dbReference type="Proteomes" id="UP000759298"/>
    </source>
</evidence>
<feature type="domain" description="Peptidase M16 N-terminal" evidence="5">
    <location>
        <begin position="67"/>
        <end position="204"/>
    </location>
</feature>
<evidence type="ECO:0000256" key="1">
    <source>
        <dbReference type="ARBA" id="ARBA00007261"/>
    </source>
</evidence>
<keyword evidence="8" id="KW-1185">Reference proteome</keyword>
<dbReference type="Proteomes" id="UP000759298">
    <property type="component" value="Unassembled WGS sequence"/>
</dbReference>
<proteinExistence type="inferred from homology"/>
<comment type="caution">
    <text evidence="7">The sequence shown here is derived from an EMBL/GenBank/DDBJ whole genome shotgun (WGS) entry which is preliminary data.</text>
</comment>
<evidence type="ECO:0000313" key="7">
    <source>
        <dbReference type="EMBL" id="MBY8335428.1"/>
    </source>
</evidence>
<evidence type="ECO:0000256" key="4">
    <source>
        <dbReference type="SAM" id="SignalP"/>
    </source>
</evidence>
<organism evidence="7 8">
    <name type="scientific">Alteriqipengyuania abyssalis</name>
    <dbReference type="NCBI Taxonomy" id="2860200"/>
    <lineage>
        <taxon>Bacteria</taxon>
        <taxon>Pseudomonadati</taxon>
        <taxon>Pseudomonadota</taxon>
        <taxon>Alphaproteobacteria</taxon>
        <taxon>Sphingomonadales</taxon>
        <taxon>Erythrobacteraceae</taxon>
        <taxon>Alteriqipengyuania</taxon>
    </lineage>
</organism>
<dbReference type="PANTHER" id="PTHR11851">
    <property type="entry name" value="METALLOPROTEASE"/>
    <property type="match status" value="1"/>
</dbReference>
<feature type="domain" description="Peptidase M16 C-terminal" evidence="6">
    <location>
        <begin position="224"/>
        <end position="395"/>
    </location>
</feature>
<evidence type="ECO:0000259" key="6">
    <source>
        <dbReference type="Pfam" id="PF05193"/>
    </source>
</evidence>
<feature type="domain" description="Peptidase M16 N-terminal" evidence="5">
    <location>
        <begin position="530"/>
        <end position="660"/>
    </location>
</feature>
<feature type="chain" id="PRO_5047331028" evidence="4">
    <location>
        <begin position="25"/>
        <end position="969"/>
    </location>
</feature>
<dbReference type="Pfam" id="PF00675">
    <property type="entry name" value="Peptidase_M16"/>
    <property type="match status" value="2"/>
</dbReference>
<comment type="similarity">
    <text evidence="1">Belongs to the peptidase M16 family.</text>
</comment>
<feature type="domain" description="Peptidase M16 C-terminal" evidence="6">
    <location>
        <begin position="683"/>
        <end position="860"/>
    </location>
</feature>
<name>A0ABS7P8M5_9SPHN</name>
<dbReference type="Gene3D" id="3.30.830.10">
    <property type="entry name" value="Metalloenzyme, LuxS/M16 peptidase-like"/>
    <property type="match status" value="4"/>
</dbReference>
<dbReference type="PANTHER" id="PTHR11851:SF49">
    <property type="entry name" value="MITOCHONDRIAL-PROCESSING PEPTIDASE SUBUNIT ALPHA"/>
    <property type="match status" value="1"/>
</dbReference>
<keyword evidence="4" id="KW-0732">Signal</keyword>
<reference evidence="7 8" key="1">
    <citation type="submission" date="2021-07" db="EMBL/GenBank/DDBJ databases">
        <title>Alteriqipengyuania abyssalis NZ-12B nov, sp.nov isolated from deep sea sponge in pacific ocean.</title>
        <authorList>
            <person name="Tareen S."/>
            <person name="Wink J."/>
        </authorList>
    </citation>
    <scope>NUCLEOTIDE SEQUENCE [LARGE SCALE GENOMIC DNA]</scope>
    <source>
        <strain evidence="7 8">NZ-12B</strain>
    </source>
</reference>
<protein>
    <submittedName>
        <fullName evidence="7">Insulinase family protein</fullName>
    </submittedName>
</protein>
<accession>A0ABS7P8M5</accession>
<feature type="compositionally biased region" description="Polar residues" evidence="3">
    <location>
        <begin position="477"/>
        <end position="494"/>
    </location>
</feature>
<sequence>MNLKALFLAGCALSLLPLPVAVQAQEAAQDTAAQAADAVEATTPLETFVSQIDIPYAEFTLDNGLTVIVHTDRTTPEVSIGVWYDVGSRNEPEGRSGFAHLFEHLMFNGSENVPGDFFKPLEEAGATGINGTTSNDRTNYYETVPVSALERALFMESDRMGYLLGAVTQEVLDEQRGVVQNEKRQGEDNPYSVISDRMTATLYPADHPYGHSVIGSMADLDAANLDDVRGWFRSHYGPNNAILVLAGDIGEEEARRVVTKYFGAIPRGPENPEIVAPVPTLPERIDETVTAPVTQPTIVRTWAVPGYDNTDALGLDVVAGVLGQIDNALLDRVLVRERKLFDRIGTENSTLARGGTFTIRGQVAEGVDPEVAGKALDETIAQFLSRKPTEDEVTRWVTRFVVGYAMGQESLAGRGQALANGKVLIGDTDAYRRDIDFYARQTPQDAFDTARKWLTRPVYALTVVPGARIVEEDAATRSETPSAQTPSAEASTEATGVVRKQRMPMPPLGEPSGTRFPEVTRTTLSNGIEVIYAQKDTVPFTQISLNFPVGTAVDAPSEDGLFGMMMATLDQGIPGRDSASIEAEKERLGLSLGGGATVDESSVYVLTPSINLSSALDLMGSVVKEPTFPQEEIDRLRRDYLTRYDNSRILPDALVQEVLPRLIDANSPYAIHQGMGDPAVLASITPAQLDASHDEWVRPEGARIFVVSDLPLAQLQPGLEEEFGTWEVAGTAPPMPTRAAPDPAPPQIVLIDRVDSAQTTIAGGQLVEGVTSDDLVSLDLADQVLGSGFLSRINMNLREDKHWAYGASGSFVDQLQETSYVAATSVQQDKAGPAVDELRKEVTDFVTTRPISQEELDFVRDSRLRSMSSWFSSAGGVLAGMQENVRRGRPDDYYATLGEEYKTVELDELRADVKAALAPSQWVWVVVGDADIVKPQLEPLGLPITVLKPEDVLPPFRSGDSGDAEEPEG</sequence>
<feature type="signal peptide" evidence="4">
    <location>
        <begin position="1"/>
        <end position="24"/>
    </location>
</feature>
<dbReference type="SUPFAM" id="SSF63411">
    <property type="entry name" value="LuxS/MPP-like metallohydrolase"/>
    <property type="match status" value="4"/>
</dbReference>
<gene>
    <name evidence="7" type="ORF">KYN89_00040</name>
</gene>
<dbReference type="EMBL" id="JAHWXP010000001">
    <property type="protein sequence ID" value="MBY8335428.1"/>
    <property type="molecule type" value="Genomic_DNA"/>
</dbReference>
<dbReference type="InterPro" id="IPR007863">
    <property type="entry name" value="Peptidase_M16_C"/>
</dbReference>
<evidence type="ECO:0000259" key="5">
    <source>
        <dbReference type="Pfam" id="PF00675"/>
    </source>
</evidence>
<dbReference type="InterPro" id="IPR050361">
    <property type="entry name" value="MPP/UQCRC_Complex"/>
</dbReference>
<dbReference type="InterPro" id="IPR011765">
    <property type="entry name" value="Pept_M16_N"/>
</dbReference>
<dbReference type="Pfam" id="PF05193">
    <property type="entry name" value="Peptidase_M16_C"/>
    <property type="match status" value="2"/>
</dbReference>
<evidence type="ECO:0000256" key="3">
    <source>
        <dbReference type="SAM" id="MobiDB-lite"/>
    </source>
</evidence>
<feature type="region of interest" description="Disordered" evidence="3">
    <location>
        <begin position="473"/>
        <end position="497"/>
    </location>
</feature>
<dbReference type="InterPro" id="IPR011249">
    <property type="entry name" value="Metalloenz_LuxS/M16"/>
</dbReference>
<keyword evidence="2" id="KW-0378">Hydrolase</keyword>